<feature type="compositionally biased region" description="Polar residues" evidence="1">
    <location>
        <begin position="254"/>
        <end position="270"/>
    </location>
</feature>
<feature type="compositionally biased region" description="Low complexity" evidence="1">
    <location>
        <begin position="200"/>
        <end position="253"/>
    </location>
</feature>
<feature type="compositionally biased region" description="Polar residues" evidence="1">
    <location>
        <begin position="147"/>
        <end position="189"/>
    </location>
</feature>
<evidence type="ECO:0000313" key="2">
    <source>
        <dbReference type="EMBL" id="MDU0201512.1"/>
    </source>
</evidence>
<feature type="compositionally biased region" description="Polar residues" evidence="1">
    <location>
        <begin position="98"/>
        <end position="107"/>
    </location>
</feature>
<accession>A0ABU3RB43</accession>
<reference evidence="2 3" key="1">
    <citation type="submission" date="2023-10" db="EMBL/GenBank/DDBJ databases">
        <title>Paenibacillus strain PFR10 Genome sequencing and assembly.</title>
        <authorList>
            <person name="Kim I."/>
        </authorList>
    </citation>
    <scope>NUCLEOTIDE SEQUENCE [LARGE SCALE GENOMIC DNA]</scope>
    <source>
        <strain evidence="2 3">PFR10</strain>
    </source>
</reference>
<name>A0ABU3RB43_9BACL</name>
<feature type="compositionally biased region" description="Polar residues" evidence="1">
    <location>
        <begin position="117"/>
        <end position="133"/>
    </location>
</feature>
<feature type="region of interest" description="Disordered" evidence="1">
    <location>
        <begin position="98"/>
        <end position="270"/>
    </location>
</feature>
<proteinExistence type="predicted"/>
<dbReference type="Proteomes" id="UP001260980">
    <property type="component" value="Unassembled WGS sequence"/>
</dbReference>
<gene>
    <name evidence="2" type="ORF">RQP52_10440</name>
</gene>
<sequence>MYNNFNNNGTSSFGNSSQGMQASHNNQASQGYQSNTSQYQGYQKQYQPVGYVQSFYTQPVSSSTNQSFSQGYNQGSNQNQGYNQGFAATESFHMANYRGNQTGNDNYSRSDSSVSSHYQPSSFQSAYSTYNGMNNQSNTITSNQTQPATYSYSQPSITSHYTSSSQMNQQPTAQTYVSPNAYHTANYRGNQPGHDVYLRSDSSNPSAQSYSYQPSYAFQQSTQQGYQQQGQQGPQGQAGYQSYQQQNTQPYIQSISSTSMGQQYGNNSSY</sequence>
<dbReference type="EMBL" id="JAWCUD010000002">
    <property type="protein sequence ID" value="MDU0201512.1"/>
    <property type="molecule type" value="Genomic_DNA"/>
</dbReference>
<keyword evidence="3" id="KW-1185">Reference proteome</keyword>
<feature type="compositionally biased region" description="Polar residues" evidence="1">
    <location>
        <begin position="18"/>
        <end position="36"/>
    </location>
</feature>
<feature type="region of interest" description="Disordered" evidence="1">
    <location>
        <begin position="1"/>
        <end position="36"/>
    </location>
</feature>
<feature type="compositionally biased region" description="Low complexity" evidence="1">
    <location>
        <begin position="1"/>
        <end position="17"/>
    </location>
</feature>
<organism evidence="2 3">
    <name type="scientific">Paenibacillus violae</name>
    <dbReference type="NCBI Taxonomy" id="3077234"/>
    <lineage>
        <taxon>Bacteria</taxon>
        <taxon>Bacillati</taxon>
        <taxon>Bacillota</taxon>
        <taxon>Bacilli</taxon>
        <taxon>Bacillales</taxon>
        <taxon>Paenibacillaceae</taxon>
        <taxon>Paenibacillus</taxon>
    </lineage>
</organism>
<comment type="caution">
    <text evidence="2">The sequence shown here is derived from an EMBL/GenBank/DDBJ whole genome shotgun (WGS) entry which is preliminary data.</text>
</comment>
<feature type="compositionally biased region" description="Low complexity" evidence="1">
    <location>
        <begin position="134"/>
        <end position="146"/>
    </location>
</feature>
<dbReference type="RefSeq" id="WP_315951301.1">
    <property type="nucleotide sequence ID" value="NZ_JAWCUD010000002.1"/>
</dbReference>
<evidence type="ECO:0000313" key="3">
    <source>
        <dbReference type="Proteomes" id="UP001260980"/>
    </source>
</evidence>
<evidence type="ECO:0000256" key="1">
    <source>
        <dbReference type="SAM" id="MobiDB-lite"/>
    </source>
</evidence>
<feature type="region of interest" description="Disordered" evidence="1">
    <location>
        <begin position="62"/>
        <end position="83"/>
    </location>
</feature>
<protein>
    <submittedName>
        <fullName evidence="2">Uncharacterized protein</fullName>
    </submittedName>
</protein>
<feature type="compositionally biased region" description="Low complexity" evidence="1">
    <location>
        <begin position="65"/>
        <end position="83"/>
    </location>
</feature>